<dbReference type="EMBL" id="BARS01029037">
    <property type="protein sequence ID" value="GAG00509.1"/>
    <property type="molecule type" value="Genomic_DNA"/>
</dbReference>
<feature type="non-terminal residue" evidence="1">
    <location>
        <position position="1"/>
    </location>
</feature>
<proteinExistence type="predicted"/>
<comment type="caution">
    <text evidence="1">The sequence shown here is derived from an EMBL/GenBank/DDBJ whole genome shotgun (WGS) entry which is preliminary data.</text>
</comment>
<gene>
    <name evidence="1" type="ORF">S01H1_45443</name>
</gene>
<evidence type="ECO:0000313" key="1">
    <source>
        <dbReference type="EMBL" id="GAG00509.1"/>
    </source>
</evidence>
<name>X0U441_9ZZZZ</name>
<organism evidence="1">
    <name type="scientific">marine sediment metagenome</name>
    <dbReference type="NCBI Taxonomy" id="412755"/>
    <lineage>
        <taxon>unclassified sequences</taxon>
        <taxon>metagenomes</taxon>
        <taxon>ecological metagenomes</taxon>
    </lineage>
</organism>
<reference evidence="1" key="1">
    <citation type="journal article" date="2014" name="Front. Microbiol.">
        <title>High frequency of phylogenetically diverse reductive dehalogenase-homologous genes in deep subseafloor sedimentary metagenomes.</title>
        <authorList>
            <person name="Kawai M."/>
            <person name="Futagami T."/>
            <person name="Toyoda A."/>
            <person name="Takaki Y."/>
            <person name="Nishi S."/>
            <person name="Hori S."/>
            <person name="Arai W."/>
            <person name="Tsubouchi T."/>
            <person name="Morono Y."/>
            <person name="Uchiyama I."/>
            <person name="Ito T."/>
            <person name="Fujiyama A."/>
            <person name="Inagaki F."/>
            <person name="Takami H."/>
        </authorList>
    </citation>
    <scope>NUCLEOTIDE SEQUENCE</scope>
    <source>
        <strain evidence="1">Expedition CK06-06</strain>
    </source>
</reference>
<protein>
    <submittedName>
        <fullName evidence="1">Uncharacterized protein</fullName>
    </submittedName>
</protein>
<accession>X0U441</accession>
<sequence length="170" mass="18944">RLNGAGEGEELTTEELMTLARDTAEAVGEIDHPQLGPGRFVPAEDIDDALDELFGGEYDHRHDGNAICPSCGGVFINHYRFLLPCRAADIDKDDFVPVCTPEDYFAFREDDGRLVVESPGGEQWEYCSYEQNDGDIHEECSPSVSHIIWNCKPLGKKDPVTDDYMRSISS</sequence>
<dbReference type="AlphaFoldDB" id="X0U441"/>